<protein>
    <submittedName>
        <fullName evidence="1">Uncharacterized protein</fullName>
    </submittedName>
</protein>
<name>A0A8C4T1R3_ERPCA</name>
<sequence>MGNVKKCDLSDFNHIMIVSARQAGLRIPVAAYLLGFSHTTVSGKFCRQKHLATVTQIIARYNCGKQKCISECTTLEVDGLQQWKAMLDSTIVSQEHKTDCSSHSLTKTGQLKTGKKYPYLINLNFY</sequence>
<dbReference type="Ensembl" id="ENSECRT00000026072.1">
    <property type="protein sequence ID" value="ENSECRP00000025531.1"/>
    <property type="gene ID" value="ENSECRG00000017258.1"/>
</dbReference>
<organism evidence="1 2">
    <name type="scientific">Erpetoichthys calabaricus</name>
    <name type="common">Rope fish</name>
    <name type="synonym">Calamoichthys calabaricus</name>
    <dbReference type="NCBI Taxonomy" id="27687"/>
    <lineage>
        <taxon>Eukaryota</taxon>
        <taxon>Metazoa</taxon>
        <taxon>Chordata</taxon>
        <taxon>Craniata</taxon>
        <taxon>Vertebrata</taxon>
        <taxon>Euteleostomi</taxon>
        <taxon>Actinopterygii</taxon>
        <taxon>Polypteriformes</taxon>
        <taxon>Polypteridae</taxon>
        <taxon>Erpetoichthys</taxon>
    </lineage>
</organism>
<proteinExistence type="predicted"/>
<accession>A0A8C4T1R3</accession>
<reference evidence="1" key="1">
    <citation type="submission" date="2025-08" db="UniProtKB">
        <authorList>
            <consortium name="Ensembl"/>
        </authorList>
    </citation>
    <scope>IDENTIFICATION</scope>
</reference>
<evidence type="ECO:0000313" key="2">
    <source>
        <dbReference type="Proteomes" id="UP000694620"/>
    </source>
</evidence>
<evidence type="ECO:0000313" key="1">
    <source>
        <dbReference type="Ensembl" id="ENSECRP00000025531.1"/>
    </source>
</evidence>
<reference evidence="1" key="2">
    <citation type="submission" date="2025-09" db="UniProtKB">
        <authorList>
            <consortium name="Ensembl"/>
        </authorList>
    </citation>
    <scope>IDENTIFICATION</scope>
</reference>
<dbReference type="AlphaFoldDB" id="A0A8C4T1R3"/>
<dbReference type="GeneTree" id="ENSGT01140000285994"/>
<dbReference type="Proteomes" id="UP000694620">
    <property type="component" value="Unassembled WGS sequence"/>
</dbReference>
<keyword evidence="2" id="KW-1185">Reference proteome</keyword>